<accession>A0A091I4Q3</accession>
<keyword evidence="2" id="KW-1185">Reference proteome</keyword>
<feature type="non-terminal residue" evidence="1">
    <location>
        <position position="116"/>
    </location>
</feature>
<sequence length="116" mass="12912">EPIEGDKNLNSPPVILKDTVSDLLSCLDPHKSMGPDGIHPRVMRELAEELAKPLSIIYQESWLTGELPTDDPILKKVSKENPGNYRLVCLTSVPGKIMGQVLLASVLRYMKYNEVI</sequence>
<organism evidence="1 2">
    <name type="scientific">Calypte anna</name>
    <name type="common">Anna's hummingbird</name>
    <name type="synonym">Archilochus anna</name>
    <dbReference type="NCBI Taxonomy" id="9244"/>
    <lineage>
        <taxon>Eukaryota</taxon>
        <taxon>Metazoa</taxon>
        <taxon>Chordata</taxon>
        <taxon>Craniata</taxon>
        <taxon>Vertebrata</taxon>
        <taxon>Euteleostomi</taxon>
        <taxon>Archelosauria</taxon>
        <taxon>Archosauria</taxon>
        <taxon>Dinosauria</taxon>
        <taxon>Saurischia</taxon>
        <taxon>Theropoda</taxon>
        <taxon>Coelurosauria</taxon>
        <taxon>Aves</taxon>
        <taxon>Neognathae</taxon>
        <taxon>Neoaves</taxon>
        <taxon>Strisores</taxon>
        <taxon>Apodiformes</taxon>
        <taxon>Trochilidae</taxon>
        <taxon>Calypte</taxon>
    </lineage>
</organism>
<dbReference type="PANTHER" id="PTHR33395:SF22">
    <property type="entry name" value="REVERSE TRANSCRIPTASE DOMAIN-CONTAINING PROTEIN"/>
    <property type="match status" value="1"/>
</dbReference>
<dbReference type="GO" id="GO:0031012">
    <property type="term" value="C:extracellular matrix"/>
    <property type="evidence" value="ECO:0007669"/>
    <property type="project" value="TreeGrafter"/>
</dbReference>
<name>A0A091I4Q3_CALAN</name>
<evidence type="ECO:0000313" key="1">
    <source>
        <dbReference type="EMBL" id="KFP02418.1"/>
    </source>
</evidence>
<proteinExistence type="predicted"/>
<reference evidence="1 2" key="1">
    <citation type="submission" date="2014-04" db="EMBL/GenBank/DDBJ databases">
        <title>Genome evolution of avian class.</title>
        <authorList>
            <person name="Zhang G."/>
            <person name="Li C."/>
        </authorList>
    </citation>
    <scope>NUCLEOTIDE SEQUENCE [LARGE SCALE GENOMIC DNA]</scope>
    <source>
        <strain evidence="1">BGI_N300</strain>
    </source>
</reference>
<dbReference type="GO" id="GO:0061343">
    <property type="term" value="P:cell adhesion involved in heart morphogenesis"/>
    <property type="evidence" value="ECO:0007669"/>
    <property type="project" value="TreeGrafter"/>
</dbReference>
<dbReference type="Proteomes" id="UP000054308">
    <property type="component" value="Unassembled WGS sequence"/>
</dbReference>
<dbReference type="AlphaFoldDB" id="A0A091I4Q3"/>
<evidence type="ECO:0008006" key="3">
    <source>
        <dbReference type="Google" id="ProtNLM"/>
    </source>
</evidence>
<evidence type="ECO:0000313" key="2">
    <source>
        <dbReference type="Proteomes" id="UP000054308"/>
    </source>
</evidence>
<protein>
    <recommendedName>
        <fullName evidence="3">RNA-directed DNA polymerase from mobile element jockey</fullName>
    </recommendedName>
</protein>
<gene>
    <name evidence="1" type="ORF">N300_12728</name>
</gene>
<feature type="non-terminal residue" evidence="1">
    <location>
        <position position="1"/>
    </location>
</feature>
<dbReference type="GO" id="GO:0007508">
    <property type="term" value="P:larval heart development"/>
    <property type="evidence" value="ECO:0007669"/>
    <property type="project" value="TreeGrafter"/>
</dbReference>
<dbReference type="PANTHER" id="PTHR33395">
    <property type="entry name" value="TRANSCRIPTASE, PUTATIVE-RELATED-RELATED"/>
    <property type="match status" value="1"/>
</dbReference>
<dbReference type="EMBL" id="KL218126">
    <property type="protein sequence ID" value="KFP02418.1"/>
    <property type="molecule type" value="Genomic_DNA"/>
</dbReference>